<sequence length="24" mass="2967">MLDLRNSQRKSNSFKVRCKIYRHS</sequence>
<reference evidence="1" key="2">
    <citation type="submission" date="2015-06" db="UniProtKB">
        <authorList>
            <consortium name="EnsemblMetazoa"/>
        </authorList>
    </citation>
    <scope>IDENTIFICATION</scope>
</reference>
<evidence type="ECO:0000313" key="1">
    <source>
        <dbReference type="EnsemblMetazoa" id="MESCA005986-PA"/>
    </source>
</evidence>
<dbReference type="AlphaFoldDB" id="T1GQS2"/>
<dbReference type="EMBL" id="CAQQ02109107">
    <property type="status" value="NOT_ANNOTATED_CDS"/>
    <property type="molecule type" value="Genomic_DNA"/>
</dbReference>
<keyword evidence="2" id="KW-1185">Reference proteome</keyword>
<dbReference type="Proteomes" id="UP000015102">
    <property type="component" value="Unassembled WGS sequence"/>
</dbReference>
<proteinExistence type="predicted"/>
<dbReference type="EMBL" id="CAQQ02109106">
    <property type="status" value="NOT_ANNOTATED_CDS"/>
    <property type="molecule type" value="Genomic_DNA"/>
</dbReference>
<reference evidence="2" key="1">
    <citation type="submission" date="2013-02" db="EMBL/GenBank/DDBJ databases">
        <authorList>
            <person name="Hughes D."/>
        </authorList>
    </citation>
    <scope>NUCLEOTIDE SEQUENCE</scope>
    <source>
        <strain>Durham</strain>
        <strain evidence="2">NC isolate 2 -- Noor lab</strain>
    </source>
</reference>
<accession>T1GQS2</accession>
<evidence type="ECO:0000313" key="2">
    <source>
        <dbReference type="Proteomes" id="UP000015102"/>
    </source>
</evidence>
<dbReference type="HOGENOM" id="CLU_3421490_0_0_1"/>
<organism evidence="1 2">
    <name type="scientific">Megaselia scalaris</name>
    <name type="common">Humpbacked fly</name>
    <name type="synonym">Phora scalaris</name>
    <dbReference type="NCBI Taxonomy" id="36166"/>
    <lineage>
        <taxon>Eukaryota</taxon>
        <taxon>Metazoa</taxon>
        <taxon>Ecdysozoa</taxon>
        <taxon>Arthropoda</taxon>
        <taxon>Hexapoda</taxon>
        <taxon>Insecta</taxon>
        <taxon>Pterygota</taxon>
        <taxon>Neoptera</taxon>
        <taxon>Endopterygota</taxon>
        <taxon>Diptera</taxon>
        <taxon>Brachycera</taxon>
        <taxon>Muscomorpha</taxon>
        <taxon>Platypezoidea</taxon>
        <taxon>Phoridae</taxon>
        <taxon>Megaseliini</taxon>
        <taxon>Megaselia</taxon>
    </lineage>
</organism>
<dbReference type="EMBL" id="CAQQ02109108">
    <property type="status" value="NOT_ANNOTATED_CDS"/>
    <property type="molecule type" value="Genomic_DNA"/>
</dbReference>
<name>T1GQS2_MEGSC</name>
<protein>
    <submittedName>
        <fullName evidence="1">Uncharacterized protein</fullName>
    </submittedName>
</protein>
<dbReference type="EnsemblMetazoa" id="MESCA005986-RA">
    <property type="protein sequence ID" value="MESCA005986-PA"/>
    <property type="gene ID" value="MESCA005986"/>
</dbReference>